<feature type="domain" description="Zinc knuckle CX2CX4HX4C" evidence="2">
    <location>
        <begin position="165"/>
        <end position="195"/>
    </location>
</feature>
<keyword evidence="4" id="KW-1185">Reference proteome</keyword>
<dbReference type="STRING" id="63057.A0A2P5FH91"/>
<comment type="caution">
    <text evidence="3">The sequence shown here is derived from an EMBL/GenBank/DDBJ whole genome shotgun (WGS) entry which is preliminary data.</text>
</comment>
<dbReference type="PANTHER" id="PTHR31286:SF178">
    <property type="entry name" value="DUF4283 DOMAIN-CONTAINING PROTEIN"/>
    <property type="match status" value="1"/>
</dbReference>
<evidence type="ECO:0000313" key="4">
    <source>
        <dbReference type="Proteomes" id="UP000237000"/>
    </source>
</evidence>
<accession>A0A2P5FH91</accession>
<dbReference type="Proteomes" id="UP000237000">
    <property type="component" value="Unassembled WGS sequence"/>
</dbReference>
<dbReference type="InterPro" id="IPR025836">
    <property type="entry name" value="Zn_knuckle_CX2CX4HX4C"/>
</dbReference>
<gene>
    <name evidence="3" type="ORF">TorRG33x02_071860</name>
</gene>
<feature type="region of interest" description="Disordered" evidence="1">
    <location>
        <begin position="415"/>
        <end position="438"/>
    </location>
</feature>
<dbReference type="InterPro" id="IPR040256">
    <property type="entry name" value="At4g02000-like"/>
</dbReference>
<name>A0A2P5FH91_TREOI</name>
<evidence type="ECO:0000313" key="3">
    <source>
        <dbReference type="EMBL" id="PON97136.1"/>
    </source>
</evidence>
<evidence type="ECO:0000256" key="1">
    <source>
        <dbReference type="SAM" id="MobiDB-lite"/>
    </source>
</evidence>
<dbReference type="OrthoDB" id="1029220at2759"/>
<dbReference type="AlphaFoldDB" id="A0A2P5FH91"/>
<dbReference type="EMBL" id="JXTC01000034">
    <property type="protein sequence ID" value="PON97136.1"/>
    <property type="molecule type" value="Genomic_DNA"/>
</dbReference>
<protein>
    <submittedName>
        <fullName evidence="3">Zinc knuckle CX2CX4HX4C</fullName>
    </submittedName>
</protein>
<organism evidence="3 4">
    <name type="scientific">Trema orientale</name>
    <name type="common">Charcoal tree</name>
    <name type="synonym">Celtis orientalis</name>
    <dbReference type="NCBI Taxonomy" id="63057"/>
    <lineage>
        <taxon>Eukaryota</taxon>
        <taxon>Viridiplantae</taxon>
        <taxon>Streptophyta</taxon>
        <taxon>Embryophyta</taxon>
        <taxon>Tracheophyta</taxon>
        <taxon>Spermatophyta</taxon>
        <taxon>Magnoliopsida</taxon>
        <taxon>eudicotyledons</taxon>
        <taxon>Gunneridae</taxon>
        <taxon>Pentapetalae</taxon>
        <taxon>rosids</taxon>
        <taxon>fabids</taxon>
        <taxon>Rosales</taxon>
        <taxon>Cannabaceae</taxon>
        <taxon>Trema</taxon>
    </lineage>
</organism>
<dbReference type="Pfam" id="PF14392">
    <property type="entry name" value="zf-CCHC_4"/>
    <property type="match status" value="1"/>
</dbReference>
<evidence type="ECO:0000259" key="2">
    <source>
        <dbReference type="Pfam" id="PF14392"/>
    </source>
</evidence>
<proteinExistence type="predicted"/>
<reference evidence="4" key="1">
    <citation type="submission" date="2016-06" db="EMBL/GenBank/DDBJ databases">
        <title>Parallel loss of symbiosis genes in relatives of nitrogen-fixing non-legume Parasponia.</title>
        <authorList>
            <person name="Van Velzen R."/>
            <person name="Holmer R."/>
            <person name="Bu F."/>
            <person name="Rutten L."/>
            <person name="Van Zeijl A."/>
            <person name="Liu W."/>
            <person name="Santuari L."/>
            <person name="Cao Q."/>
            <person name="Sharma T."/>
            <person name="Shen D."/>
            <person name="Roswanjaya Y."/>
            <person name="Wardhani T."/>
            <person name="Kalhor M.S."/>
            <person name="Jansen J."/>
            <person name="Van den Hoogen J."/>
            <person name="Gungor B."/>
            <person name="Hartog M."/>
            <person name="Hontelez J."/>
            <person name="Verver J."/>
            <person name="Yang W.-C."/>
            <person name="Schijlen E."/>
            <person name="Repin R."/>
            <person name="Schilthuizen M."/>
            <person name="Schranz E."/>
            <person name="Heidstra R."/>
            <person name="Miyata K."/>
            <person name="Fedorova E."/>
            <person name="Kohlen W."/>
            <person name="Bisseling T."/>
            <person name="Smit S."/>
            <person name="Geurts R."/>
        </authorList>
    </citation>
    <scope>NUCLEOTIDE SEQUENCE [LARGE SCALE GENOMIC DNA]</scope>
    <source>
        <strain evidence="4">cv. RG33-2</strain>
    </source>
</reference>
<dbReference type="PANTHER" id="PTHR31286">
    <property type="entry name" value="GLYCINE-RICH CELL WALL STRUCTURAL PROTEIN 1.8-LIKE"/>
    <property type="match status" value="1"/>
</dbReference>
<dbReference type="InParanoid" id="A0A2P5FH91"/>
<sequence length="487" mass="54922">MDTDCVDIDMLVNQTSNLHCFDEALELVLRENAEESATQVAAVGKILSQKPHSGSFVRATWPKYGDKRRVLDRSPWSILKDVPPSTSLREVDFSSTYFWVRFTGLPRDAISEDNVRLITSNIGRLISTDRRSLGVFFLGDYVRARVEIPMARPLAAGFFQKRKRGSPRWIQFKYERLQDFCFKCGLLGHDYRICRASEGATVSNGNTRVALYGPWLRAENDTISYFQTSRNLTENSREIAPVRHTGEGIARGSLTRTGTPALLAATPTSSVKRSEQALTLYRSYLPTEEIHETDIQMLGTDQKDVSLVCSRRKRKGDEKYSGEFPDILIDHCYYPEEYFNDIIDYGSKRPPSRKRKAQEFILPIAHLSDMPKWAPRLNLVQLAQQVQAISANEGQSFSVSFEGSSSSAIDTPLQIEPSPFTRGKEPLSAPPTSKRRWMQRARAKGRVVGDLTIQLELASNLEIEDENNLVFRCGAMETGPKVSPRAP</sequence>